<dbReference type="AlphaFoldDB" id="A0A0G1YGA4"/>
<evidence type="ECO:0000313" key="2">
    <source>
        <dbReference type="Proteomes" id="UP000034119"/>
    </source>
</evidence>
<organism evidence="1 2">
    <name type="scientific">candidate division CPR1 bacterium GW2011_GWC1_49_13</name>
    <dbReference type="NCBI Taxonomy" id="1618342"/>
    <lineage>
        <taxon>Bacteria</taxon>
        <taxon>candidate division CPR1</taxon>
    </lineage>
</organism>
<sequence>MTISGYNARLPDDCLLDTGVLYIGNSPIGVSRGGLTFDPAKEMRNVEYDGKTTPVKGLDRTVYMAPVISGRFIQFGPEDIERYDAGIVNTGPDTTFTPKDAGVFLASGDYQTDVRLLFARSGGGFAQVRFPVAFCARYQLAGQDRSEAEIDCAFEARRDPDTTSEGDAPYLIELLASIS</sequence>
<dbReference type="STRING" id="1618342.UY40_C0020G0011"/>
<protein>
    <submittedName>
        <fullName evidence="1">Uncharacterized protein</fullName>
    </submittedName>
</protein>
<comment type="caution">
    <text evidence="1">The sequence shown here is derived from an EMBL/GenBank/DDBJ whole genome shotgun (WGS) entry which is preliminary data.</text>
</comment>
<dbReference type="EMBL" id="LCPW01000020">
    <property type="protein sequence ID" value="KKW05434.1"/>
    <property type="molecule type" value="Genomic_DNA"/>
</dbReference>
<gene>
    <name evidence="1" type="ORF">UY40_C0020G0011</name>
</gene>
<name>A0A0G1YGA4_9BACT</name>
<dbReference type="Proteomes" id="UP000034119">
    <property type="component" value="Unassembled WGS sequence"/>
</dbReference>
<reference evidence="1 2" key="1">
    <citation type="journal article" date="2015" name="Nature">
        <title>rRNA introns, odd ribosomes, and small enigmatic genomes across a large radiation of phyla.</title>
        <authorList>
            <person name="Brown C.T."/>
            <person name="Hug L.A."/>
            <person name="Thomas B.C."/>
            <person name="Sharon I."/>
            <person name="Castelle C.J."/>
            <person name="Singh A."/>
            <person name="Wilkins M.J."/>
            <person name="Williams K.H."/>
            <person name="Banfield J.F."/>
        </authorList>
    </citation>
    <scope>NUCLEOTIDE SEQUENCE [LARGE SCALE GENOMIC DNA]</scope>
</reference>
<evidence type="ECO:0000313" key="1">
    <source>
        <dbReference type="EMBL" id="KKW05434.1"/>
    </source>
</evidence>
<proteinExistence type="predicted"/>
<accession>A0A0G1YGA4</accession>